<dbReference type="PANTHER" id="PTHR11638">
    <property type="entry name" value="ATP-DEPENDENT CLP PROTEASE"/>
    <property type="match status" value="1"/>
</dbReference>
<dbReference type="PRINTS" id="PR00300">
    <property type="entry name" value="CLPPROTEASEA"/>
</dbReference>
<dbReference type="SUPFAM" id="SSF52540">
    <property type="entry name" value="P-loop containing nucleoside triphosphate hydrolases"/>
    <property type="match status" value="2"/>
</dbReference>
<evidence type="ECO:0000256" key="2">
    <source>
        <dbReference type="ARBA" id="ARBA00022737"/>
    </source>
</evidence>
<feature type="compositionally biased region" description="Acidic residues" evidence="7">
    <location>
        <begin position="829"/>
        <end position="852"/>
    </location>
</feature>
<keyword evidence="11" id="KW-1185">Reference proteome</keyword>
<feature type="region of interest" description="Disordered" evidence="7">
    <location>
        <begin position="828"/>
        <end position="852"/>
    </location>
</feature>
<gene>
    <name evidence="10" type="ORF">CYCCA115_LOCUS10180</name>
</gene>
<evidence type="ECO:0000313" key="10">
    <source>
        <dbReference type="EMBL" id="CAJ1946039.1"/>
    </source>
</evidence>
<organism evidence="10 11">
    <name type="scientific">Cylindrotheca closterium</name>
    <dbReference type="NCBI Taxonomy" id="2856"/>
    <lineage>
        <taxon>Eukaryota</taxon>
        <taxon>Sar</taxon>
        <taxon>Stramenopiles</taxon>
        <taxon>Ochrophyta</taxon>
        <taxon>Bacillariophyta</taxon>
        <taxon>Bacillariophyceae</taxon>
        <taxon>Bacillariophycidae</taxon>
        <taxon>Bacillariales</taxon>
        <taxon>Bacillariaceae</taxon>
        <taxon>Cylindrotheca</taxon>
    </lineage>
</organism>
<dbReference type="Pfam" id="PF17871">
    <property type="entry name" value="AAA_lid_9"/>
    <property type="match status" value="1"/>
</dbReference>
<feature type="domain" description="Clp ATPase C-terminal" evidence="9">
    <location>
        <begin position="705"/>
        <end position="795"/>
    </location>
</feature>
<dbReference type="SMART" id="SM00382">
    <property type="entry name" value="AAA"/>
    <property type="match status" value="2"/>
</dbReference>
<dbReference type="InterPro" id="IPR003593">
    <property type="entry name" value="AAA+_ATPase"/>
</dbReference>
<keyword evidence="3" id="KW-0547">Nucleotide-binding</keyword>
<comment type="similarity">
    <text evidence="1">Belongs to the ClpA/ClpB family.</text>
</comment>
<dbReference type="GO" id="GO:0016887">
    <property type="term" value="F:ATP hydrolysis activity"/>
    <property type="evidence" value="ECO:0007669"/>
    <property type="project" value="InterPro"/>
</dbReference>
<protein>
    <recommendedName>
        <fullName evidence="12">Clp R domain-containing protein</fullName>
    </recommendedName>
</protein>
<keyword evidence="4" id="KW-0067">ATP-binding</keyword>
<reference evidence="10" key="1">
    <citation type="submission" date="2023-08" db="EMBL/GenBank/DDBJ databases">
        <authorList>
            <person name="Audoor S."/>
            <person name="Bilcke G."/>
        </authorList>
    </citation>
    <scope>NUCLEOTIDE SEQUENCE</scope>
</reference>
<evidence type="ECO:0000256" key="1">
    <source>
        <dbReference type="ARBA" id="ARBA00008675"/>
    </source>
</evidence>
<evidence type="ECO:0008006" key="12">
    <source>
        <dbReference type="Google" id="ProtNLM"/>
    </source>
</evidence>
<dbReference type="InterPro" id="IPR001270">
    <property type="entry name" value="ClpA/B"/>
</dbReference>
<dbReference type="GO" id="GO:0005524">
    <property type="term" value="F:ATP binding"/>
    <property type="evidence" value="ECO:0007669"/>
    <property type="project" value="UniProtKB-KW"/>
</dbReference>
<dbReference type="Pfam" id="PF10431">
    <property type="entry name" value="ClpB_D2-small"/>
    <property type="match status" value="1"/>
</dbReference>
<dbReference type="CDD" id="cd19499">
    <property type="entry name" value="RecA-like_ClpB_Hsp104-like"/>
    <property type="match status" value="1"/>
</dbReference>
<sequence length="852" mass="94448">MIAPIRALQKQHPMAAQLIGRRSSAITNNSYSSFTTRVVGSTASELLTQTSSSSSRQMRSFSSPPPPPGGPGNMGSIFGQQRTQSYLDEFTVDLTKLAQESAEKKKLDPIIGRDDEIRRCLQILARRTKNNPVLIGQPGVGKTAIAEGLAQRIVTGLVPESMKQKRVLSMDVASLISGAMMQGQFEERLKGIIQEVSQAKGEIILFVDELHTMVGAGKGQGSLDMSNILKPALARGDLQLLGATTLDEFRIIESDAALARRFQSVYVEEPSVEDTLSILRGLKPHYELHHSGLRIKDEALVAAANLSDRYISDRYQPDKAIDLVDEACSRLRLEQESKPEILWKMERDLITKQMELAALQGEDDLDSKRRLKDVELEVKALQAKAEKITNIWQAERNELNRVKDLKEELDQAQRDMQLARSKGDYTKAGELLHSTIPNLEDEIEMLEQEGDAGGASSKRKKRLLSDSVTADAIATIVARHTGIPVSRITGSESRKLLNMEDQLRKRVVGQDHALEAVSNCVRLARTRLQEEDRTLGNFFFLGPSGTGKTETCKALAEFIFDDPDAMTRIDMSEYSEKHTVSRLIGAPPGYIGYDQGGVLTEAVRRRPYQVILLDEFEKGHPEVWNILLQLFDDGRLTDSHGREVNFSNVIVVMTSNLGAQIIADAPSHLQGSEPEIQDAIMRVVRQTLSPELINRIDETVVFNRLQRDHMDVIADMGIAKIADRLQGGQQMEIDISDSAKACIAESGFDIRYGARPLKRALVKELLNPLSRLVLEGSVREGDTVRVRTRGEALQLQKKGEAGLGWASGSSTMSENKNDVVVLKNHEGFLTEDDDESASEDEADDWLNDDLHA</sequence>
<dbReference type="Gene3D" id="3.40.50.300">
    <property type="entry name" value="P-loop containing nucleotide triphosphate hydrolases"/>
    <property type="match status" value="3"/>
</dbReference>
<name>A0AAD2CUA4_9STRA</name>
<dbReference type="CDD" id="cd00009">
    <property type="entry name" value="AAA"/>
    <property type="match status" value="1"/>
</dbReference>
<keyword evidence="5" id="KW-0143">Chaperone</keyword>
<proteinExistence type="inferred from homology"/>
<evidence type="ECO:0000256" key="3">
    <source>
        <dbReference type="ARBA" id="ARBA00022741"/>
    </source>
</evidence>
<accession>A0AAD2CUA4</accession>
<dbReference type="AlphaFoldDB" id="A0AAD2CUA4"/>
<dbReference type="Proteomes" id="UP001295423">
    <property type="component" value="Unassembled WGS sequence"/>
</dbReference>
<dbReference type="InterPro" id="IPR003959">
    <property type="entry name" value="ATPase_AAA_core"/>
</dbReference>
<keyword evidence="2" id="KW-0677">Repeat</keyword>
<evidence type="ECO:0000259" key="8">
    <source>
        <dbReference type="SMART" id="SM00382"/>
    </source>
</evidence>
<dbReference type="InterPro" id="IPR028299">
    <property type="entry name" value="ClpA/B_CS2"/>
</dbReference>
<dbReference type="InterPro" id="IPR041546">
    <property type="entry name" value="ClpA/ClpB_AAA_lid"/>
</dbReference>
<dbReference type="FunFam" id="3.40.50.300:FF:000025">
    <property type="entry name" value="ATP-dependent Clp protease subunit"/>
    <property type="match status" value="1"/>
</dbReference>
<dbReference type="SMART" id="SM01086">
    <property type="entry name" value="ClpB_D2-small"/>
    <property type="match status" value="1"/>
</dbReference>
<dbReference type="FunFam" id="3.40.50.300:FF:000010">
    <property type="entry name" value="Chaperone clpB 1, putative"/>
    <property type="match status" value="1"/>
</dbReference>
<feature type="coiled-coil region" evidence="6">
    <location>
        <begin position="371"/>
        <end position="422"/>
    </location>
</feature>
<dbReference type="Pfam" id="PF07724">
    <property type="entry name" value="AAA_2"/>
    <property type="match status" value="1"/>
</dbReference>
<dbReference type="InterPro" id="IPR027417">
    <property type="entry name" value="P-loop_NTPase"/>
</dbReference>
<evidence type="ECO:0000256" key="7">
    <source>
        <dbReference type="SAM" id="MobiDB-lite"/>
    </source>
</evidence>
<keyword evidence="6" id="KW-0175">Coiled coil</keyword>
<dbReference type="GO" id="GO:0005737">
    <property type="term" value="C:cytoplasm"/>
    <property type="evidence" value="ECO:0007669"/>
    <property type="project" value="TreeGrafter"/>
</dbReference>
<dbReference type="InterPro" id="IPR050130">
    <property type="entry name" value="ClpA_ClpB"/>
</dbReference>
<evidence type="ECO:0000313" key="11">
    <source>
        <dbReference type="Proteomes" id="UP001295423"/>
    </source>
</evidence>
<dbReference type="Pfam" id="PF00004">
    <property type="entry name" value="AAA"/>
    <property type="match status" value="1"/>
</dbReference>
<dbReference type="FunFam" id="3.40.50.300:FF:000120">
    <property type="entry name" value="ATP-dependent chaperone ClpB"/>
    <property type="match status" value="1"/>
</dbReference>
<evidence type="ECO:0000256" key="4">
    <source>
        <dbReference type="ARBA" id="ARBA00022840"/>
    </source>
</evidence>
<evidence type="ECO:0000256" key="5">
    <source>
        <dbReference type="ARBA" id="ARBA00023186"/>
    </source>
</evidence>
<dbReference type="PANTHER" id="PTHR11638:SF18">
    <property type="entry name" value="HEAT SHOCK PROTEIN 104"/>
    <property type="match status" value="1"/>
</dbReference>
<dbReference type="EMBL" id="CAKOGP040001557">
    <property type="protein sequence ID" value="CAJ1946039.1"/>
    <property type="molecule type" value="Genomic_DNA"/>
</dbReference>
<comment type="caution">
    <text evidence="10">The sequence shown here is derived from an EMBL/GenBank/DDBJ whole genome shotgun (WGS) entry which is preliminary data.</text>
</comment>
<evidence type="ECO:0000256" key="6">
    <source>
        <dbReference type="SAM" id="Coils"/>
    </source>
</evidence>
<evidence type="ECO:0000259" key="9">
    <source>
        <dbReference type="SMART" id="SM01086"/>
    </source>
</evidence>
<dbReference type="PROSITE" id="PS00871">
    <property type="entry name" value="CLPAB_2"/>
    <property type="match status" value="1"/>
</dbReference>
<feature type="compositionally biased region" description="Low complexity" evidence="7">
    <location>
        <begin position="51"/>
        <end position="62"/>
    </location>
</feature>
<feature type="domain" description="AAA+ ATPase" evidence="8">
    <location>
        <begin position="128"/>
        <end position="271"/>
    </location>
</feature>
<dbReference type="InterPro" id="IPR019489">
    <property type="entry name" value="Clp_ATPase_C"/>
</dbReference>
<feature type="domain" description="AAA+ ATPase" evidence="8">
    <location>
        <begin position="534"/>
        <end position="675"/>
    </location>
</feature>
<dbReference type="GO" id="GO:0034605">
    <property type="term" value="P:cellular response to heat"/>
    <property type="evidence" value="ECO:0007669"/>
    <property type="project" value="TreeGrafter"/>
</dbReference>
<feature type="region of interest" description="Disordered" evidence="7">
    <location>
        <begin position="46"/>
        <end position="78"/>
    </location>
</feature>
<dbReference type="Gene3D" id="1.10.8.60">
    <property type="match status" value="1"/>
</dbReference>